<evidence type="ECO:0000256" key="4">
    <source>
        <dbReference type="ARBA" id="ARBA00022729"/>
    </source>
</evidence>
<evidence type="ECO:0000256" key="3">
    <source>
        <dbReference type="ARBA" id="ARBA00022723"/>
    </source>
</evidence>
<dbReference type="GO" id="GO:0004423">
    <property type="term" value="F:iduronate-2-sulfatase activity"/>
    <property type="evidence" value="ECO:0007669"/>
    <property type="project" value="InterPro"/>
</dbReference>
<dbReference type="CDD" id="cd16030">
    <property type="entry name" value="iduronate-2-sulfatase"/>
    <property type="match status" value="1"/>
</dbReference>
<evidence type="ECO:0000259" key="7">
    <source>
        <dbReference type="Pfam" id="PF00884"/>
    </source>
</evidence>
<dbReference type="InterPro" id="IPR000917">
    <property type="entry name" value="Sulfatase_N"/>
</dbReference>
<dbReference type="AlphaFoldDB" id="A0A5D4HCU9"/>
<comment type="similarity">
    <text evidence="2">Belongs to the sulfatase family.</text>
</comment>
<dbReference type="GO" id="GO:0005737">
    <property type="term" value="C:cytoplasm"/>
    <property type="evidence" value="ECO:0007669"/>
    <property type="project" value="TreeGrafter"/>
</dbReference>
<evidence type="ECO:0000256" key="6">
    <source>
        <dbReference type="ARBA" id="ARBA00022837"/>
    </source>
</evidence>
<dbReference type="SUPFAM" id="SSF53649">
    <property type="entry name" value="Alkaline phosphatase-like"/>
    <property type="match status" value="1"/>
</dbReference>
<name>A0A5D4HCU9_9SPHI</name>
<dbReference type="PANTHER" id="PTHR45953:SF1">
    <property type="entry name" value="IDURONATE 2-SULFATASE"/>
    <property type="match status" value="1"/>
</dbReference>
<evidence type="ECO:0000313" key="8">
    <source>
        <dbReference type="EMBL" id="TYR37629.1"/>
    </source>
</evidence>
<evidence type="ECO:0000256" key="1">
    <source>
        <dbReference type="ARBA" id="ARBA00001913"/>
    </source>
</evidence>
<dbReference type="PROSITE" id="PS00523">
    <property type="entry name" value="SULFATASE_1"/>
    <property type="match status" value="1"/>
</dbReference>
<comment type="cofactor">
    <cofactor evidence="1">
        <name>Ca(2+)</name>
        <dbReference type="ChEBI" id="CHEBI:29108"/>
    </cofactor>
</comment>
<keyword evidence="4" id="KW-0732">Signal</keyword>
<dbReference type="Pfam" id="PF00884">
    <property type="entry name" value="Sulfatase"/>
    <property type="match status" value="1"/>
</dbReference>
<proteinExistence type="inferred from homology"/>
<dbReference type="Gene3D" id="3.40.720.10">
    <property type="entry name" value="Alkaline Phosphatase, subunit A"/>
    <property type="match status" value="1"/>
</dbReference>
<organism evidence="8 9">
    <name type="scientific">Sphingobacterium phlebotomi</name>
    <dbReference type="NCBI Taxonomy" id="2605433"/>
    <lineage>
        <taxon>Bacteria</taxon>
        <taxon>Pseudomonadati</taxon>
        <taxon>Bacteroidota</taxon>
        <taxon>Sphingobacteriia</taxon>
        <taxon>Sphingobacteriales</taxon>
        <taxon>Sphingobacteriaceae</taxon>
        <taxon>Sphingobacterium</taxon>
    </lineage>
</organism>
<evidence type="ECO:0000256" key="2">
    <source>
        <dbReference type="ARBA" id="ARBA00008779"/>
    </source>
</evidence>
<protein>
    <submittedName>
        <fullName evidence="8">Sulfatase</fullName>
    </submittedName>
</protein>
<dbReference type="EMBL" id="VTAV01000002">
    <property type="protein sequence ID" value="TYR37629.1"/>
    <property type="molecule type" value="Genomic_DNA"/>
</dbReference>
<sequence length="477" mass="53783">MALAIGGCTVNKKLSEHKQKPNILFIAVDDLRPELGCYGHETVQSPNIDKLAKTGALFNRAYCQQAVCSPSRTSLMTGRRPNTTKVWDLRTHFRNTIPDVVTLPQYFKNNGYHTQSIGKIYHDPASAQDSLSWSVPEILAVTTKQGKYLLPSNLQKKSAKAAASEIADVPDNAYVDGQVANQALEVLRKIKDKPFFLAVGFRRPHLPFSAPKKYWDIYDRDNITLPVEKNTPRNIPSYARHKNQELRGYTDIGVDNVITDDKTRELLHGYYAAISYTDAQIGKVLDELDRLNLTKNTIIVLWSDHGFHLGEKGLWAKSTNYELDTRVPLVIAAPGKKQGIMSNGLVELVDLYPTLADLAGFQIPDNLEGTSLVPLLTNPDQSWKSAVFSQFPRPWIYKGIPNLMGYAMRTDRYRYVEWRDFKTDEISAIELYDHQVDPSELNNIADLPSNAILINELKQKLHDGWSKAKPSTIAHKH</sequence>
<keyword evidence="5" id="KW-0378">Hydrolase</keyword>
<dbReference type="InterPro" id="IPR024607">
    <property type="entry name" value="Sulfatase_CS"/>
</dbReference>
<dbReference type="InterPro" id="IPR017850">
    <property type="entry name" value="Alkaline_phosphatase_core_sf"/>
</dbReference>
<evidence type="ECO:0000313" key="9">
    <source>
        <dbReference type="Proteomes" id="UP000322362"/>
    </source>
</evidence>
<dbReference type="InterPro" id="IPR035874">
    <property type="entry name" value="IDS"/>
</dbReference>
<dbReference type="GO" id="GO:0046872">
    <property type="term" value="F:metal ion binding"/>
    <property type="evidence" value="ECO:0007669"/>
    <property type="project" value="UniProtKB-KW"/>
</dbReference>
<keyword evidence="6" id="KW-0106">Calcium</keyword>
<keyword evidence="3" id="KW-0479">Metal-binding</keyword>
<reference evidence="8 9" key="1">
    <citation type="submission" date="2019-08" db="EMBL/GenBank/DDBJ databases">
        <title>Phlebobacter frassis gen. nov. sp. nov., a new member of family Sphingobacteriaceae isolated from sand fly rearing media.</title>
        <authorList>
            <person name="Kakumanu M.L."/>
            <person name="Marayati B.F."/>
            <person name="Wada-Katsumata A."/>
            <person name="Wasserberg G."/>
            <person name="Schal C."/>
            <person name="Apperson C.S."/>
            <person name="Ponnusamy L."/>
        </authorList>
    </citation>
    <scope>NUCLEOTIDE SEQUENCE [LARGE SCALE GENOMIC DNA]</scope>
    <source>
        <strain evidence="8 9">SSI9</strain>
    </source>
</reference>
<keyword evidence="9" id="KW-1185">Reference proteome</keyword>
<comment type="caution">
    <text evidence="8">The sequence shown here is derived from an EMBL/GenBank/DDBJ whole genome shotgun (WGS) entry which is preliminary data.</text>
</comment>
<feature type="domain" description="Sulfatase N-terminal" evidence="7">
    <location>
        <begin position="21"/>
        <end position="360"/>
    </location>
</feature>
<dbReference type="Proteomes" id="UP000322362">
    <property type="component" value="Unassembled WGS sequence"/>
</dbReference>
<dbReference type="PROSITE" id="PS00149">
    <property type="entry name" value="SULFATASE_2"/>
    <property type="match status" value="1"/>
</dbReference>
<gene>
    <name evidence="8" type="ORF">FXV77_04785</name>
</gene>
<accession>A0A5D4HCU9</accession>
<evidence type="ECO:0000256" key="5">
    <source>
        <dbReference type="ARBA" id="ARBA00022801"/>
    </source>
</evidence>
<dbReference type="PANTHER" id="PTHR45953">
    <property type="entry name" value="IDURONATE 2-SULFATASE"/>
    <property type="match status" value="1"/>
</dbReference>